<evidence type="ECO:0000313" key="2">
    <source>
        <dbReference type="Proteomes" id="UP000634529"/>
    </source>
</evidence>
<evidence type="ECO:0000313" key="1">
    <source>
        <dbReference type="EMBL" id="MBD8501064.1"/>
    </source>
</evidence>
<accession>A0ABR9B5A5</accession>
<proteinExistence type="predicted"/>
<dbReference type="RefSeq" id="WP_192027277.1">
    <property type="nucleotide sequence ID" value="NZ_JACYTN010000036.1"/>
</dbReference>
<dbReference type="Pfam" id="PF02810">
    <property type="entry name" value="SEC-C"/>
    <property type="match status" value="1"/>
</dbReference>
<keyword evidence="2" id="KW-1185">Reference proteome</keyword>
<reference evidence="1 2" key="1">
    <citation type="submission" date="2020-09" db="EMBL/GenBank/DDBJ databases">
        <title>Paenibacillus sp. CAU 1523 isolated from sand of Haeundae Beach.</title>
        <authorList>
            <person name="Kim W."/>
        </authorList>
    </citation>
    <scope>NUCLEOTIDE SEQUENCE [LARGE SCALE GENOMIC DNA]</scope>
    <source>
        <strain evidence="1 2">CAU 1523</strain>
    </source>
</reference>
<dbReference type="Proteomes" id="UP000634529">
    <property type="component" value="Unassembled WGS sequence"/>
</dbReference>
<dbReference type="SUPFAM" id="SSF103642">
    <property type="entry name" value="Sec-C motif"/>
    <property type="match status" value="1"/>
</dbReference>
<organism evidence="1 2">
    <name type="scientific">Paenibacillus arenosi</name>
    <dbReference type="NCBI Taxonomy" id="2774142"/>
    <lineage>
        <taxon>Bacteria</taxon>
        <taxon>Bacillati</taxon>
        <taxon>Bacillota</taxon>
        <taxon>Bacilli</taxon>
        <taxon>Bacillales</taxon>
        <taxon>Paenibacillaceae</taxon>
        <taxon>Paenibacillus</taxon>
    </lineage>
</organism>
<sequence>MDIAAYHREINRDYVLEHVSNFELGHVLMQHTKKMLMQKAIIHGIAGRSKMKKPELISALVKVISDPNVLQETMLLLEKEEYDFYQDVMRAKTGILCEIMPFKLRFLIDRGIVNCIWHDDTQYEYFIPLETKEAVKKLDWHHLFKSREDQQEILKYIKSAVNLYGACKPELVVQLYNAHHMNQITEQKLCEVDSFCSQRLQSFYWHDDYFVSDYFEDATMHELDDLLARSKGKPYYMPEKEIFVQYAASDYYEITPQLLKLKRFIQKELRQNEENADYIIDDIQLVCSMELPMQQAIDEITSRGIDFKNYDQVQKVASLVIDVYNHTRIWSNCGYTPVELRALSNRDDVAASGGSKQHANVFKIGRNEPCVCGSGKKHKKCCGSSV</sequence>
<dbReference type="PANTHER" id="PTHR33747">
    <property type="entry name" value="UPF0225 PROTEIN SCO1677"/>
    <property type="match status" value="1"/>
</dbReference>
<dbReference type="EMBL" id="JACYTN010000036">
    <property type="protein sequence ID" value="MBD8501064.1"/>
    <property type="molecule type" value="Genomic_DNA"/>
</dbReference>
<dbReference type="PANTHER" id="PTHR33747:SF1">
    <property type="entry name" value="ADENYLATE CYCLASE-ASSOCIATED CAP C-TERMINAL DOMAIN-CONTAINING PROTEIN"/>
    <property type="match status" value="1"/>
</dbReference>
<dbReference type="Gene3D" id="3.10.450.50">
    <property type="match status" value="1"/>
</dbReference>
<gene>
    <name evidence="1" type="ORF">IFO66_22585</name>
</gene>
<comment type="caution">
    <text evidence="1">The sequence shown here is derived from an EMBL/GenBank/DDBJ whole genome shotgun (WGS) entry which is preliminary data.</text>
</comment>
<name>A0ABR9B5A5_9BACL</name>
<protein>
    <submittedName>
        <fullName evidence="1">SEC-C domain-containing protein</fullName>
    </submittedName>
</protein>
<dbReference type="InterPro" id="IPR004027">
    <property type="entry name" value="SEC_C_motif"/>
</dbReference>